<comment type="caution">
    <text evidence="2">The sequence shown here is derived from an EMBL/GenBank/DDBJ whole genome shotgun (WGS) entry which is preliminary data.</text>
</comment>
<accession>A0A8T1DKK5</accession>
<sequence>MDCITTATEHRVCNSEKKRQSIVRFNGANGDTIVEPLPAFVTPENPPCYAKMTQREHITHQIELAEQLLQKTKAAAHA</sequence>
<dbReference type="Proteomes" id="UP000735874">
    <property type="component" value="Unassembled WGS sequence"/>
</dbReference>
<gene>
    <name evidence="1" type="ORF">PC113_g127</name>
    <name evidence="2" type="ORF">PC117_g10610</name>
</gene>
<dbReference type="AlphaFoldDB" id="A0A8T1DKK5"/>
<name>A0A8T1DKK5_9STRA</name>
<evidence type="ECO:0000313" key="2">
    <source>
        <dbReference type="EMBL" id="KAG2940221.1"/>
    </source>
</evidence>
<evidence type="ECO:0000313" key="1">
    <source>
        <dbReference type="EMBL" id="KAG2869565.1"/>
    </source>
</evidence>
<evidence type="ECO:0008006" key="4">
    <source>
        <dbReference type="Google" id="ProtNLM"/>
    </source>
</evidence>
<evidence type="ECO:0000313" key="3">
    <source>
        <dbReference type="Proteomes" id="UP000736787"/>
    </source>
</evidence>
<dbReference type="Gene3D" id="2.60.120.330">
    <property type="entry name" value="B-lactam Antibiotic, Isopenicillin N Synthase, Chain"/>
    <property type="match status" value="1"/>
</dbReference>
<proteinExistence type="predicted"/>
<dbReference type="InterPro" id="IPR027443">
    <property type="entry name" value="IPNS-like_sf"/>
</dbReference>
<dbReference type="Proteomes" id="UP000736787">
    <property type="component" value="Unassembled WGS sequence"/>
</dbReference>
<reference evidence="2" key="1">
    <citation type="submission" date="2018-10" db="EMBL/GenBank/DDBJ databases">
        <title>Effector identification in a new, highly contiguous assembly of the strawberry crown rot pathogen Phytophthora cactorum.</title>
        <authorList>
            <person name="Armitage A.D."/>
            <person name="Nellist C.F."/>
            <person name="Bates H."/>
            <person name="Vickerstaff R.J."/>
            <person name="Harrison R.J."/>
        </authorList>
    </citation>
    <scope>NUCLEOTIDE SEQUENCE</scope>
    <source>
        <strain evidence="1">15-7</strain>
        <strain evidence="2">4040</strain>
    </source>
</reference>
<protein>
    <recommendedName>
        <fullName evidence="4">Isopenicillin N synthase-like</fullName>
    </recommendedName>
</protein>
<dbReference type="EMBL" id="RCMG01000001">
    <property type="protein sequence ID" value="KAG2869565.1"/>
    <property type="molecule type" value="Genomic_DNA"/>
</dbReference>
<organism evidence="2 3">
    <name type="scientific">Phytophthora cactorum</name>
    <dbReference type="NCBI Taxonomy" id="29920"/>
    <lineage>
        <taxon>Eukaryota</taxon>
        <taxon>Sar</taxon>
        <taxon>Stramenopiles</taxon>
        <taxon>Oomycota</taxon>
        <taxon>Peronosporomycetes</taxon>
        <taxon>Peronosporales</taxon>
        <taxon>Peronosporaceae</taxon>
        <taxon>Phytophthora</taxon>
    </lineage>
</organism>
<dbReference type="SUPFAM" id="SSF51197">
    <property type="entry name" value="Clavaminate synthase-like"/>
    <property type="match status" value="1"/>
</dbReference>
<dbReference type="EMBL" id="RCMK01000261">
    <property type="protein sequence ID" value="KAG2940221.1"/>
    <property type="molecule type" value="Genomic_DNA"/>
</dbReference>